<evidence type="ECO:0000259" key="7">
    <source>
        <dbReference type="PROSITE" id="PS00623"/>
    </source>
</evidence>
<dbReference type="PANTHER" id="PTHR11552">
    <property type="entry name" value="GLUCOSE-METHANOL-CHOLINE GMC OXIDOREDUCTASE"/>
    <property type="match status" value="1"/>
</dbReference>
<dbReference type="PROSITE" id="PS00624">
    <property type="entry name" value="GMC_OXRED_2"/>
    <property type="match status" value="1"/>
</dbReference>
<feature type="domain" description="Glucose-methanol-choline oxidoreductase N-terminal" evidence="8">
    <location>
        <begin position="266"/>
        <end position="280"/>
    </location>
</feature>
<dbReference type="InterPro" id="IPR036188">
    <property type="entry name" value="FAD/NAD-bd_sf"/>
</dbReference>
<dbReference type="Gene3D" id="3.50.50.60">
    <property type="entry name" value="FAD/NAD(P)-binding domain"/>
    <property type="match status" value="1"/>
</dbReference>
<feature type="domain" description="Glucose-methanol-choline oxidoreductase N-terminal" evidence="7">
    <location>
        <begin position="97"/>
        <end position="120"/>
    </location>
</feature>
<evidence type="ECO:0000313" key="10">
    <source>
        <dbReference type="Proteomes" id="UP000320593"/>
    </source>
</evidence>
<dbReference type="InterPro" id="IPR007867">
    <property type="entry name" value="GMC_OxRtase_C"/>
</dbReference>
<name>A0A562T924_9HYPH</name>
<evidence type="ECO:0000313" key="9">
    <source>
        <dbReference type="EMBL" id="TWI90117.1"/>
    </source>
</evidence>
<comment type="cofactor">
    <cofactor evidence="1 5">
        <name>FAD</name>
        <dbReference type="ChEBI" id="CHEBI:57692"/>
    </cofactor>
</comment>
<dbReference type="SUPFAM" id="SSF51905">
    <property type="entry name" value="FAD/NAD(P)-binding domain"/>
    <property type="match status" value="1"/>
</dbReference>
<dbReference type="PIRSF" id="PIRSF000137">
    <property type="entry name" value="Alcohol_oxidase"/>
    <property type="match status" value="1"/>
</dbReference>
<sequence>MLSIDQSCILARIGHALETFDYIIVGAGSAGCILAEQLSQHPDVTVLLIEAGGSDRSPWVSLPLGYGKLNTDPKRTWQFLTEPDDGLSGRRIKWPRGRLIGGSGSINAMVYCRGLPSDFEDWDASGAQGWGWEDVKPWFEALETRVAPNGTKQGQGALHIQDVSDQIHPVNRFFFEGLAEAGLPLTEDMNGPDPEGGGVYRINTQDGRRCSSARAFLAKARRRPNLKVATAAHVMRVLVENGVASGIELTDGRRFMADGEVILSAGAIGSPQILQLSGIGPGALISGLGLPVLVDNPNVGGNLQDHTGVNYVFEANQPTLNRTLGSYYGQAKAALTYAMTRKGPLSLSVNQCGGFVRSHPGLNRADQQLYFNPISYKLISAGARTKLTIDPFPGFIICAQPTRPTSRGRIDVQSADPLRAPIIQPNTLSTEEDRQSVIAGGRLCQKIMATNALRGLVKSPVAPDLLTMDDAALLRDFRDRASTVYHPVSTCRMGTSAQTSVTDNRLRVHGVDRLRVIDASAFPYITAGNTNAPTMMLALKGASIVLEDRKRVFA</sequence>
<keyword evidence="3 6" id="KW-0285">Flavoprotein</keyword>
<keyword evidence="10" id="KW-1185">Reference proteome</keyword>
<dbReference type="Pfam" id="PF05199">
    <property type="entry name" value="GMC_oxred_C"/>
    <property type="match status" value="1"/>
</dbReference>
<dbReference type="Gene3D" id="3.30.560.10">
    <property type="entry name" value="Glucose Oxidase, domain 3"/>
    <property type="match status" value="1"/>
</dbReference>
<dbReference type="SUPFAM" id="SSF54373">
    <property type="entry name" value="FAD-linked reductases, C-terminal domain"/>
    <property type="match status" value="1"/>
</dbReference>
<evidence type="ECO:0000256" key="6">
    <source>
        <dbReference type="RuleBase" id="RU003968"/>
    </source>
</evidence>
<dbReference type="AlphaFoldDB" id="A0A562T924"/>
<dbReference type="PANTHER" id="PTHR11552:SF147">
    <property type="entry name" value="CHOLINE DEHYDROGENASE, MITOCHONDRIAL"/>
    <property type="match status" value="1"/>
</dbReference>
<keyword evidence="4 5" id="KW-0274">FAD</keyword>
<evidence type="ECO:0000256" key="1">
    <source>
        <dbReference type="ARBA" id="ARBA00001974"/>
    </source>
</evidence>
<dbReference type="GO" id="GO:0050660">
    <property type="term" value="F:flavin adenine dinucleotide binding"/>
    <property type="evidence" value="ECO:0007669"/>
    <property type="project" value="InterPro"/>
</dbReference>
<dbReference type="RefSeq" id="WP_244300765.1">
    <property type="nucleotide sequence ID" value="NZ_SMLY01000086.1"/>
</dbReference>
<protein>
    <submittedName>
        <fullName evidence="9">Choline dehydrogenase</fullName>
    </submittedName>
</protein>
<dbReference type="InterPro" id="IPR012132">
    <property type="entry name" value="GMC_OxRdtase"/>
</dbReference>
<organism evidence="9 10">
    <name type="scientific">Roseibium hamelinense</name>
    <dbReference type="NCBI Taxonomy" id="150831"/>
    <lineage>
        <taxon>Bacteria</taxon>
        <taxon>Pseudomonadati</taxon>
        <taxon>Pseudomonadota</taxon>
        <taxon>Alphaproteobacteria</taxon>
        <taxon>Hyphomicrobiales</taxon>
        <taxon>Stappiaceae</taxon>
        <taxon>Roseibium</taxon>
    </lineage>
</organism>
<feature type="binding site" evidence="5">
    <location>
        <position position="234"/>
    </location>
    <ligand>
        <name>FAD</name>
        <dbReference type="ChEBI" id="CHEBI:57692"/>
    </ligand>
</feature>
<accession>A0A562T924</accession>
<evidence type="ECO:0000256" key="4">
    <source>
        <dbReference type="ARBA" id="ARBA00022827"/>
    </source>
</evidence>
<dbReference type="InterPro" id="IPR000172">
    <property type="entry name" value="GMC_OxRdtase_N"/>
</dbReference>
<gene>
    <name evidence="9" type="ORF">JM93_01094</name>
</gene>
<dbReference type="GO" id="GO:0016614">
    <property type="term" value="F:oxidoreductase activity, acting on CH-OH group of donors"/>
    <property type="evidence" value="ECO:0007669"/>
    <property type="project" value="InterPro"/>
</dbReference>
<comment type="similarity">
    <text evidence="2 6">Belongs to the GMC oxidoreductase family.</text>
</comment>
<dbReference type="Pfam" id="PF00732">
    <property type="entry name" value="GMC_oxred_N"/>
    <property type="match status" value="1"/>
</dbReference>
<evidence type="ECO:0000256" key="3">
    <source>
        <dbReference type="ARBA" id="ARBA00022630"/>
    </source>
</evidence>
<reference evidence="9 10" key="1">
    <citation type="submission" date="2019-07" db="EMBL/GenBank/DDBJ databases">
        <title>Genomic Encyclopedia of Archaeal and Bacterial Type Strains, Phase II (KMG-II): from individual species to whole genera.</title>
        <authorList>
            <person name="Goeker M."/>
        </authorList>
    </citation>
    <scope>NUCLEOTIDE SEQUENCE [LARGE SCALE GENOMIC DNA]</scope>
    <source>
        <strain evidence="9 10">ATCC BAA-252</strain>
    </source>
</reference>
<dbReference type="Proteomes" id="UP000320593">
    <property type="component" value="Unassembled WGS sequence"/>
</dbReference>
<feature type="binding site" evidence="5">
    <location>
        <begin position="107"/>
        <end position="110"/>
    </location>
    <ligand>
        <name>FAD</name>
        <dbReference type="ChEBI" id="CHEBI:57692"/>
    </ligand>
</feature>
<evidence type="ECO:0000259" key="8">
    <source>
        <dbReference type="PROSITE" id="PS00624"/>
    </source>
</evidence>
<evidence type="ECO:0000256" key="5">
    <source>
        <dbReference type="PIRSR" id="PIRSR000137-2"/>
    </source>
</evidence>
<evidence type="ECO:0000256" key="2">
    <source>
        <dbReference type="ARBA" id="ARBA00010790"/>
    </source>
</evidence>
<dbReference type="EMBL" id="VLLF01000002">
    <property type="protein sequence ID" value="TWI90117.1"/>
    <property type="molecule type" value="Genomic_DNA"/>
</dbReference>
<proteinExistence type="inferred from homology"/>
<dbReference type="PROSITE" id="PS00623">
    <property type="entry name" value="GMC_OXRED_1"/>
    <property type="match status" value="1"/>
</dbReference>
<comment type="caution">
    <text evidence="9">The sequence shown here is derived from an EMBL/GenBank/DDBJ whole genome shotgun (WGS) entry which is preliminary data.</text>
</comment>